<keyword evidence="5 7" id="KW-1133">Transmembrane helix</keyword>
<keyword evidence="4 7" id="KW-0812">Transmembrane</keyword>
<feature type="transmembrane region" description="Helical" evidence="7">
    <location>
        <begin position="159"/>
        <end position="188"/>
    </location>
</feature>
<dbReference type="GO" id="GO:0005886">
    <property type="term" value="C:plasma membrane"/>
    <property type="evidence" value="ECO:0007669"/>
    <property type="project" value="UniProtKB-SubCell"/>
</dbReference>
<dbReference type="AlphaFoldDB" id="A0A1T4XFC4"/>
<keyword evidence="9" id="KW-1185">Reference proteome</keyword>
<evidence type="ECO:0000313" key="8">
    <source>
        <dbReference type="EMBL" id="SKA88282.1"/>
    </source>
</evidence>
<keyword evidence="3" id="KW-1003">Cell membrane</keyword>
<comment type="subcellular location">
    <subcellularLocation>
        <location evidence="1">Cell membrane</location>
        <topology evidence="1">Multi-pass membrane protein</topology>
    </subcellularLocation>
</comment>
<evidence type="ECO:0000256" key="3">
    <source>
        <dbReference type="ARBA" id="ARBA00022475"/>
    </source>
</evidence>
<organism evidence="8 9">
    <name type="scientific">Paucidesulfovibrio gracilis DSM 16080</name>
    <dbReference type="NCBI Taxonomy" id="1121449"/>
    <lineage>
        <taxon>Bacteria</taxon>
        <taxon>Pseudomonadati</taxon>
        <taxon>Thermodesulfobacteriota</taxon>
        <taxon>Desulfovibrionia</taxon>
        <taxon>Desulfovibrionales</taxon>
        <taxon>Desulfovibrionaceae</taxon>
        <taxon>Paucidesulfovibrio</taxon>
    </lineage>
</organism>
<dbReference type="EMBL" id="FUYC01000010">
    <property type="protein sequence ID" value="SKA88282.1"/>
    <property type="molecule type" value="Genomic_DNA"/>
</dbReference>
<sequence length="206" mass="21463">MHIAEGVLPWPILVAGGALTALGTAVGLRRVDYDKIMSVAMLSAAFFVGSLVHVPVMGSSAHLVLGGLLGIVLGWAAFPAILVALLLQAVLFQFGGLTTLGVNTFNMAAPAVLCHYIFRPLLESRSPKQRNIAAFAFGFLALLFSALLTAGSLALTEGFLVAAVALLASHVAVMVIEGFVTMFAFGFLARVKPEVLEAGGVRPQTS</sequence>
<dbReference type="Gene3D" id="1.10.1760.20">
    <property type="match status" value="1"/>
</dbReference>
<dbReference type="InterPro" id="IPR002751">
    <property type="entry name" value="CbiM/NikMN"/>
</dbReference>
<dbReference type="Proteomes" id="UP000190027">
    <property type="component" value="Unassembled WGS sequence"/>
</dbReference>
<feature type="transmembrane region" description="Helical" evidence="7">
    <location>
        <begin position="36"/>
        <end position="56"/>
    </location>
</feature>
<dbReference type="NCBIfam" id="NF004905">
    <property type="entry name" value="PRK06265.1-5"/>
    <property type="match status" value="1"/>
</dbReference>
<dbReference type="PANTHER" id="PTHR34229:SF1">
    <property type="entry name" value="METAL TRANSPORT PROTEIN HI_1621-RELATED"/>
    <property type="match status" value="1"/>
</dbReference>
<evidence type="ECO:0000256" key="5">
    <source>
        <dbReference type="ARBA" id="ARBA00022989"/>
    </source>
</evidence>
<dbReference type="GO" id="GO:0000041">
    <property type="term" value="P:transition metal ion transport"/>
    <property type="evidence" value="ECO:0007669"/>
    <property type="project" value="InterPro"/>
</dbReference>
<reference evidence="8 9" key="1">
    <citation type="submission" date="2017-02" db="EMBL/GenBank/DDBJ databases">
        <authorList>
            <person name="Peterson S.W."/>
        </authorList>
    </citation>
    <scope>NUCLEOTIDE SEQUENCE [LARGE SCALE GENOMIC DNA]</scope>
    <source>
        <strain evidence="8 9">DSM 16080</strain>
    </source>
</reference>
<dbReference type="STRING" id="1121449.SAMN02745704_02099"/>
<dbReference type="PANTHER" id="PTHR34229">
    <property type="entry name" value="METAL TRANSPORT PROTEIN HI_1621-RELATED"/>
    <property type="match status" value="1"/>
</dbReference>
<feature type="transmembrane region" description="Helical" evidence="7">
    <location>
        <begin position="63"/>
        <end position="91"/>
    </location>
</feature>
<gene>
    <name evidence="8" type="ORF">SAMN02745704_02099</name>
</gene>
<name>A0A1T4XFC4_9BACT</name>
<evidence type="ECO:0000256" key="2">
    <source>
        <dbReference type="ARBA" id="ARBA00022448"/>
    </source>
</evidence>
<protein>
    <submittedName>
        <fullName evidence="8">Cobalt/nickel transport system permease protein</fullName>
    </submittedName>
</protein>
<dbReference type="OrthoDB" id="9792317at2"/>
<proteinExistence type="predicted"/>
<evidence type="ECO:0000256" key="1">
    <source>
        <dbReference type="ARBA" id="ARBA00004651"/>
    </source>
</evidence>
<accession>A0A1T4XFC4</accession>
<evidence type="ECO:0000256" key="4">
    <source>
        <dbReference type="ARBA" id="ARBA00022692"/>
    </source>
</evidence>
<evidence type="ECO:0000256" key="6">
    <source>
        <dbReference type="ARBA" id="ARBA00023136"/>
    </source>
</evidence>
<feature type="transmembrane region" description="Helical" evidence="7">
    <location>
        <begin position="130"/>
        <end position="153"/>
    </location>
</feature>
<keyword evidence="6 7" id="KW-0472">Membrane</keyword>
<feature type="transmembrane region" description="Helical" evidence="7">
    <location>
        <begin position="7"/>
        <end position="30"/>
    </location>
</feature>
<dbReference type="RefSeq" id="WP_078717651.1">
    <property type="nucleotide sequence ID" value="NZ_FUYC01000010.1"/>
</dbReference>
<evidence type="ECO:0000313" key="9">
    <source>
        <dbReference type="Proteomes" id="UP000190027"/>
    </source>
</evidence>
<keyword evidence="2" id="KW-0813">Transport</keyword>
<dbReference type="Pfam" id="PF01891">
    <property type="entry name" value="CbiM"/>
    <property type="match status" value="1"/>
</dbReference>
<feature type="transmembrane region" description="Helical" evidence="7">
    <location>
        <begin position="97"/>
        <end position="118"/>
    </location>
</feature>
<evidence type="ECO:0000256" key="7">
    <source>
        <dbReference type="SAM" id="Phobius"/>
    </source>
</evidence>